<protein>
    <submittedName>
        <fullName evidence="1">Uncharacterized protein</fullName>
    </submittedName>
</protein>
<evidence type="ECO:0000313" key="1">
    <source>
        <dbReference type="EnsemblPlants" id="AUR62006303-RA:cds"/>
    </source>
</evidence>
<keyword evidence="2" id="KW-1185">Reference proteome</keyword>
<organism evidence="1 2">
    <name type="scientific">Chenopodium quinoa</name>
    <name type="common">Quinoa</name>
    <dbReference type="NCBI Taxonomy" id="63459"/>
    <lineage>
        <taxon>Eukaryota</taxon>
        <taxon>Viridiplantae</taxon>
        <taxon>Streptophyta</taxon>
        <taxon>Embryophyta</taxon>
        <taxon>Tracheophyta</taxon>
        <taxon>Spermatophyta</taxon>
        <taxon>Magnoliopsida</taxon>
        <taxon>eudicotyledons</taxon>
        <taxon>Gunneridae</taxon>
        <taxon>Pentapetalae</taxon>
        <taxon>Caryophyllales</taxon>
        <taxon>Chenopodiaceae</taxon>
        <taxon>Chenopodioideae</taxon>
        <taxon>Atripliceae</taxon>
        <taxon>Chenopodium</taxon>
    </lineage>
</organism>
<reference evidence="1" key="2">
    <citation type="submission" date="2021-03" db="UniProtKB">
        <authorList>
            <consortium name="EnsemblPlants"/>
        </authorList>
    </citation>
    <scope>IDENTIFICATION</scope>
</reference>
<dbReference type="AlphaFoldDB" id="A0A803L364"/>
<proteinExistence type="predicted"/>
<reference evidence="1" key="1">
    <citation type="journal article" date="2017" name="Nature">
        <title>The genome of Chenopodium quinoa.</title>
        <authorList>
            <person name="Jarvis D.E."/>
            <person name="Ho Y.S."/>
            <person name="Lightfoot D.J."/>
            <person name="Schmoeckel S.M."/>
            <person name="Li B."/>
            <person name="Borm T.J.A."/>
            <person name="Ohyanagi H."/>
            <person name="Mineta K."/>
            <person name="Michell C.T."/>
            <person name="Saber N."/>
            <person name="Kharbatia N.M."/>
            <person name="Rupper R.R."/>
            <person name="Sharp A.R."/>
            <person name="Dally N."/>
            <person name="Boughton B.A."/>
            <person name="Woo Y.H."/>
            <person name="Gao G."/>
            <person name="Schijlen E.G.W.M."/>
            <person name="Guo X."/>
            <person name="Momin A.A."/>
            <person name="Negrao S."/>
            <person name="Al-Babili S."/>
            <person name="Gehring C."/>
            <person name="Roessner U."/>
            <person name="Jung C."/>
            <person name="Murphy K."/>
            <person name="Arold S.T."/>
            <person name="Gojobori T."/>
            <person name="van der Linden C.G."/>
            <person name="van Loo E.N."/>
            <person name="Jellen E.N."/>
            <person name="Maughan P.J."/>
            <person name="Tester M."/>
        </authorList>
    </citation>
    <scope>NUCLEOTIDE SEQUENCE [LARGE SCALE GENOMIC DNA]</scope>
    <source>
        <strain evidence="1">cv. PI 614886</strain>
    </source>
</reference>
<evidence type="ECO:0000313" key="2">
    <source>
        <dbReference type="Proteomes" id="UP000596660"/>
    </source>
</evidence>
<dbReference type="EnsemblPlants" id="AUR62006303-RA">
    <property type="protein sequence ID" value="AUR62006303-RA:cds"/>
    <property type="gene ID" value="AUR62006303"/>
</dbReference>
<name>A0A803L364_CHEQI</name>
<accession>A0A803L364</accession>
<dbReference type="Proteomes" id="UP000596660">
    <property type="component" value="Unplaced"/>
</dbReference>
<sequence>MFNQHPVLEFRVDSLNVTSNKVYNNSRDYYSIIQDKKRVTADLDITLTLTNKGEEVLDFDPLQVSLEYHQDEILSSTSIVPFLLHEGQHQVQFGMRIKDDARLRNETVCRRTCGVNMLSSLV</sequence>
<dbReference type="Gramene" id="AUR62006303-RA">
    <property type="protein sequence ID" value="AUR62006303-RA:cds"/>
    <property type="gene ID" value="AUR62006303"/>
</dbReference>